<name>A0A2K3V1U2_9DEIO</name>
<protein>
    <submittedName>
        <fullName evidence="1">Uncharacterized protein</fullName>
    </submittedName>
</protein>
<dbReference type="AlphaFoldDB" id="A0A2K3V1U2"/>
<sequence>MAELLRIGDDLMRAYNTRGVAGVLNSRRGRVVVRRRLLTLAQGAELQQTLEAAQMTNGQLADWIEARCGRRPDATMLWSYRRRVPNHSQEGRRAQGVQP</sequence>
<evidence type="ECO:0000313" key="1">
    <source>
        <dbReference type="EMBL" id="PNY82749.1"/>
    </source>
</evidence>
<reference evidence="1 2" key="1">
    <citation type="submission" date="2018-01" db="EMBL/GenBank/DDBJ databases">
        <title>Deinococcus koreensis sp. nov., a radiation-resistant bacterium isolated from river water.</title>
        <authorList>
            <person name="Choi A."/>
        </authorList>
    </citation>
    <scope>NUCLEOTIDE SEQUENCE [LARGE SCALE GENOMIC DNA]</scope>
    <source>
        <strain evidence="1 2">SJW1-2</strain>
    </source>
</reference>
<dbReference type="OrthoDB" id="53779at2"/>
<comment type="caution">
    <text evidence="1">The sequence shown here is derived from an EMBL/GenBank/DDBJ whole genome shotgun (WGS) entry which is preliminary data.</text>
</comment>
<evidence type="ECO:0000313" key="2">
    <source>
        <dbReference type="Proteomes" id="UP000236379"/>
    </source>
</evidence>
<dbReference type="Proteomes" id="UP000236379">
    <property type="component" value="Unassembled WGS sequence"/>
</dbReference>
<dbReference type="RefSeq" id="WP_103313182.1">
    <property type="nucleotide sequence ID" value="NZ_PPPD01000001.1"/>
</dbReference>
<dbReference type="EMBL" id="PPPD01000001">
    <property type="protein sequence ID" value="PNY82749.1"/>
    <property type="molecule type" value="Genomic_DNA"/>
</dbReference>
<proteinExistence type="predicted"/>
<gene>
    <name evidence="1" type="ORF">CVO96_16555</name>
</gene>
<organism evidence="1 2">
    <name type="scientific">Deinococcus koreensis</name>
    <dbReference type="NCBI Taxonomy" id="2054903"/>
    <lineage>
        <taxon>Bacteria</taxon>
        <taxon>Thermotogati</taxon>
        <taxon>Deinococcota</taxon>
        <taxon>Deinococci</taxon>
        <taxon>Deinococcales</taxon>
        <taxon>Deinococcaceae</taxon>
        <taxon>Deinococcus</taxon>
    </lineage>
</organism>
<keyword evidence="2" id="KW-1185">Reference proteome</keyword>
<accession>A0A2K3V1U2</accession>